<organism evidence="6 7">
    <name type="scientific">Candidatus Yonathbacteria bacterium RIFOXYD1_FULL_52_36</name>
    <dbReference type="NCBI Taxonomy" id="1802730"/>
    <lineage>
        <taxon>Bacteria</taxon>
        <taxon>Candidatus Yonathiibacteriota</taxon>
    </lineage>
</organism>
<evidence type="ECO:0000313" key="6">
    <source>
        <dbReference type="EMBL" id="OHA85305.1"/>
    </source>
</evidence>
<keyword evidence="4" id="KW-0648">Protein biosynthesis</keyword>
<dbReference type="GO" id="GO:0003747">
    <property type="term" value="F:translation release factor activity"/>
    <property type="evidence" value="ECO:0007669"/>
    <property type="project" value="InterPro"/>
</dbReference>
<evidence type="ECO:0000256" key="3">
    <source>
        <dbReference type="ARBA" id="ARBA00022481"/>
    </source>
</evidence>
<dbReference type="Pfam" id="PF00472">
    <property type="entry name" value="RF-1"/>
    <property type="match status" value="1"/>
</dbReference>
<dbReference type="STRING" id="1802730.A2591_04020"/>
<dbReference type="EMBL" id="MHUZ01000026">
    <property type="protein sequence ID" value="OHA85305.1"/>
    <property type="molecule type" value="Genomic_DNA"/>
</dbReference>
<comment type="caution">
    <text evidence="6">The sequence shown here is derived from an EMBL/GenBank/DDBJ whole genome shotgun (WGS) entry which is preliminary data.</text>
</comment>
<evidence type="ECO:0000256" key="2">
    <source>
        <dbReference type="ARBA" id="ARBA00010835"/>
    </source>
</evidence>
<reference evidence="6 7" key="1">
    <citation type="journal article" date="2016" name="Nat. Commun.">
        <title>Thousands of microbial genomes shed light on interconnected biogeochemical processes in an aquifer system.</title>
        <authorList>
            <person name="Anantharaman K."/>
            <person name="Brown C.T."/>
            <person name="Hug L.A."/>
            <person name="Sharon I."/>
            <person name="Castelle C.J."/>
            <person name="Probst A.J."/>
            <person name="Thomas B.C."/>
            <person name="Singh A."/>
            <person name="Wilkins M.J."/>
            <person name="Karaoz U."/>
            <person name="Brodie E.L."/>
            <person name="Williams K.H."/>
            <person name="Hubbard S.S."/>
            <person name="Banfield J.F."/>
        </authorList>
    </citation>
    <scope>NUCLEOTIDE SEQUENCE [LARGE SCALE GENOMIC DNA]</scope>
</reference>
<accession>A0A1G2SJR4</accession>
<protein>
    <submittedName>
        <fullName evidence="6">Peptide chain release factor 1</fullName>
    </submittedName>
</protein>
<proteinExistence type="inferred from homology"/>
<evidence type="ECO:0000256" key="1">
    <source>
        <dbReference type="ARBA" id="ARBA00002986"/>
    </source>
</evidence>
<dbReference type="FunFam" id="3.30.160.20:FF:000004">
    <property type="entry name" value="Peptide chain release factor 1"/>
    <property type="match status" value="1"/>
</dbReference>
<dbReference type="GO" id="GO:0005737">
    <property type="term" value="C:cytoplasm"/>
    <property type="evidence" value="ECO:0007669"/>
    <property type="project" value="UniProtKB-ARBA"/>
</dbReference>
<dbReference type="PANTHER" id="PTHR43804">
    <property type="entry name" value="LD18447P"/>
    <property type="match status" value="1"/>
</dbReference>
<dbReference type="FunFam" id="3.30.70.1660:FF:000002">
    <property type="entry name" value="Peptide chain release factor 1"/>
    <property type="match status" value="1"/>
</dbReference>
<dbReference type="InterPro" id="IPR005139">
    <property type="entry name" value="PCRF"/>
</dbReference>
<dbReference type="AlphaFoldDB" id="A0A1G2SJR4"/>
<feature type="domain" description="Prokaryotic-type class I peptide chain release factors" evidence="5">
    <location>
        <begin position="228"/>
        <end position="244"/>
    </location>
</feature>
<comment type="function">
    <text evidence="1">Peptide chain release factor 1 directs the termination of translation in response to the peptide chain termination codons UAG and UAA.</text>
</comment>
<dbReference type="InterPro" id="IPR000352">
    <property type="entry name" value="Pep_chain_release_fac_I"/>
</dbReference>
<dbReference type="InterPro" id="IPR050057">
    <property type="entry name" value="Prokaryotic/Mito_RF"/>
</dbReference>
<dbReference type="InterPro" id="IPR045853">
    <property type="entry name" value="Pep_chain_release_fac_I_sf"/>
</dbReference>
<dbReference type="PROSITE" id="PS00745">
    <property type="entry name" value="RF_PROK_I"/>
    <property type="match status" value="1"/>
</dbReference>
<dbReference type="SMART" id="SM00937">
    <property type="entry name" value="PCRF"/>
    <property type="match status" value="1"/>
</dbReference>
<evidence type="ECO:0000313" key="7">
    <source>
        <dbReference type="Proteomes" id="UP000178168"/>
    </source>
</evidence>
<dbReference type="Pfam" id="PF03462">
    <property type="entry name" value="PCRF"/>
    <property type="match status" value="1"/>
</dbReference>
<sequence length="363" mass="41258">MRQQRARQRRSNVKKRPDESGRFFRVYLLLRMTESKIEEFRKNNRTSYLAQEYDRLTREEENLAELIAQDPAMQELAEADRISIKAQKDALYAQMEEIARVAKVEEETPRRIILEVRAGTGGEEAAIFALDLAEMYEKFAVLRGWKFSTIDESRSELGGYKEASFEIEGRDVYDALRYETGVHRIQRIPATEKSGRVHTSTASVAILPVRDVIKFEINPADLEFEFSRSGGAGGQNVNKVETAVRVTHKPTGAVVRCQSERSQLKNREKALSILGAKVEEAQREQEAKTLSSERRKQIGTGDRSEKIRTYNILQDRITDHRIKESWSNIQKIFAGYLDPIVKAIQSAALAGTLSEGEDDEGEA</sequence>
<name>A0A1G2SJR4_9BACT</name>
<gene>
    <name evidence="6" type="ORF">A2591_04020</name>
</gene>
<dbReference type="PANTHER" id="PTHR43804:SF7">
    <property type="entry name" value="LD18447P"/>
    <property type="match status" value="1"/>
</dbReference>
<dbReference type="Gene3D" id="3.30.160.20">
    <property type="match status" value="1"/>
</dbReference>
<evidence type="ECO:0000256" key="4">
    <source>
        <dbReference type="ARBA" id="ARBA00022917"/>
    </source>
</evidence>
<evidence type="ECO:0000259" key="5">
    <source>
        <dbReference type="PROSITE" id="PS00745"/>
    </source>
</evidence>
<dbReference type="Gene3D" id="3.30.70.1660">
    <property type="match status" value="1"/>
</dbReference>
<dbReference type="SUPFAM" id="SSF75620">
    <property type="entry name" value="Release factor"/>
    <property type="match status" value="1"/>
</dbReference>
<comment type="similarity">
    <text evidence="2">Belongs to the prokaryotic/mitochondrial release factor family.</text>
</comment>
<keyword evidence="3" id="KW-0488">Methylation</keyword>
<dbReference type="Proteomes" id="UP000178168">
    <property type="component" value="Unassembled WGS sequence"/>
</dbReference>